<protein>
    <recommendedName>
        <fullName evidence="3">Tail fiber protein</fullName>
    </recommendedName>
</protein>
<accession>A0A6S5TC72</accession>
<evidence type="ECO:0000313" key="1">
    <source>
        <dbReference type="EMBL" id="BBT40988.1"/>
    </source>
</evidence>
<gene>
    <name evidence="1" type="ORF">WP8W18C01_33290</name>
</gene>
<evidence type="ECO:0000313" key="2">
    <source>
        <dbReference type="Proteomes" id="UP000515680"/>
    </source>
</evidence>
<evidence type="ECO:0008006" key="3">
    <source>
        <dbReference type="Google" id="ProtNLM"/>
    </source>
</evidence>
<proteinExistence type="predicted"/>
<organism evidence="1 2">
    <name type="scientific">Pseudomonas putida</name>
    <name type="common">Arthrobacter siderocapsulatus</name>
    <dbReference type="NCBI Taxonomy" id="303"/>
    <lineage>
        <taxon>Bacteria</taxon>
        <taxon>Pseudomonadati</taxon>
        <taxon>Pseudomonadota</taxon>
        <taxon>Gammaproteobacteria</taxon>
        <taxon>Pseudomonadales</taxon>
        <taxon>Pseudomonadaceae</taxon>
        <taxon>Pseudomonas</taxon>
    </lineage>
</organism>
<dbReference type="RefSeq" id="WP_182815758.1">
    <property type="nucleotide sequence ID" value="NZ_AP022227.1"/>
</dbReference>
<name>A0A6S5TC72_PSEPU</name>
<reference evidence="1 2" key="1">
    <citation type="submission" date="2019-12" db="EMBL/GenBank/DDBJ databases">
        <title>complete genome sequences of Pseudomonas putida str. WP8-W18-CRE-01 isolated from wastewater treatment plant effluent.</title>
        <authorList>
            <person name="Sekizuka T."/>
            <person name="Itokawa K."/>
            <person name="Yatsu K."/>
            <person name="Inamine Y."/>
            <person name="Kuroda M."/>
        </authorList>
    </citation>
    <scope>NUCLEOTIDE SEQUENCE [LARGE SCALE GENOMIC DNA]</scope>
    <source>
        <strain evidence="1 2">WP8-W18-CRE-01</strain>
    </source>
</reference>
<sequence>MSQFDWGAMDPNAKSGSQLAIDLNNFRDALNSLHCGTSRPPYVQAGMLWLKEVTSEQWDVVLHDGQADLVLRSLNPTTSELFKIPTEEVDGLDEALGATVQKDAATTTGAAILPGGTPAQRPSTAVNGMIRYNSTTGQFEGYLGGTWRSISSAPDDLGELWAYQPIGVPIPLFTHLTGVVEPPKDKSYRYVKLTAADDYNTGILTSESVSGSAPLVLATAVINLSGSPINGRTISLINTERRFIRAGSAGALEFDQMIAHSHVGRTATSSVGVAAGGVGIGSANNTNLQTGDAGTGNETRPKNIGATYYMRIK</sequence>
<dbReference type="Proteomes" id="UP000515680">
    <property type="component" value="Chromosome"/>
</dbReference>
<dbReference type="AlphaFoldDB" id="A0A6S5TC72"/>
<dbReference type="EMBL" id="AP022227">
    <property type="protein sequence ID" value="BBT40988.1"/>
    <property type="molecule type" value="Genomic_DNA"/>
</dbReference>